<proteinExistence type="predicted"/>
<evidence type="ECO:0000313" key="2">
    <source>
        <dbReference type="Proteomes" id="UP001057474"/>
    </source>
</evidence>
<protein>
    <recommendedName>
        <fullName evidence="3">Dot/Icm T4SS effector</fullName>
    </recommendedName>
</protein>
<keyword evidence="1" id="KW-0614">Plasmid</keyword>
<keyword evidence="2" id="KW-1185">Reference proteome</keyword>
<name>A0ABY4YDX1_9GAMM</name>
<geneLocation type="plasmid" evidence="1 2">
    <name>pLlyPCM2298_1</name>
</geneLocation>
<organism evidence="1 2">
    <name type="scientific">Legionella lytica</name>
    <dbReference type="NCBI Taxonomy" id="96232"/>
    <lineage>
        <taxon>Bacteria</taxon>
        <taxon>Pseudomonadati</taxon>
        <taxon>Pseudomonadota</taxon>
        <taxon>Gammaproteobacteria</taxon>
        <taxon>Legionellales</taxon>
        <taxon>Legionellaceae</taxon>
        <taxon>Legionella</taxon>
    </lineage>
</organism>
<accession>A0ABY4YDX1</accession>
<dbReference type="RefSeq" id="WP_252582708.1">
    <property type="nucleotide sequence ID" value="NZ_CP071528.1"/>
</dbReference>
<reference evidence="1" key="1">
    <citation type="submission" date="2021-03" db="EMBL/GenBank/DDBJ databases">
        <title>Legionella lytica PCM 2298.</title>
        <authorList>
            <person name="Koper P."/>
        </authorList>
    </citation>
    <scope>NUCLEOTIDE SEQUENCE</scope>
    <source>
        <strain evidence="1">PCM 2298</strain>
        <plasmid evidence="1">pLlyPCM2298_1</plasmid>
    </source>
</reference>
<dbReference type="EMBL" id="CP071528">
    <property type="protein sequence ID" value="USQ15455.1"/>
    <property type="molecule type" value="Genomic_DNA"/>
</dbReference>
<dbReference type="Proteomes" id="UP001057474">
    <property type="component" value="Plasmid pLlyPCM2298_1"/>
</dbReference>
<gene>
    <name evidence="1" type="ORF">J2N86_14535</name>
</gene>
<evidence type="ECO:0008006" key="3">
    <source>
        <dbReference type="Google" id="ProtNLM"/>
    </source>
</evidence>
<sequence>MPKIYRMDNFFNPVDEQSRKRGSLHYGITFTRDLVPDLDPDLPLTHFVTRNGTLRHQATPEIELIPNLSLAHFVRFRIENEPSFNLRDLAIELYSNSTSGLAPTTNPIIRVSLRTTMKGEKKRNFMRWCTTLLEENNISKEQYSFNGGGLFCVGGAQEEAIVLHTLDAFYVFIRILKNKIPQATKLVKDLECIAEFMQNPTLNFTHTVLEERTFSVGKPNEQINRIFHLVRTYRDSTMVSSFVSELGKLVPPSKIQAHFTVERENQQFYLVRHKTSKVVSLLDSFGKRPFEVYDASIRQNYELIKDDESVLETIHRSNCDDDCNADRTPPCRCNCDHEGNPLPKYPFFKRMTDGHLKLIGVIPQLAIMPIKEFDWLISHTPIHPDQLDLEHEDTLLGHVIRNNLADCLGTLLAHGFSRSDAYSPYRLETLYETIYNKINWMTPEHLEQCTSLHKMWSYFKPSLQPSLSNKETGVTSISLKATDTQINSTFFTYYSDRQPTKFETVFKSAALLSDTEKSMFSSLVEASFDSLITEHDKLEFSAAIAAKSSILSRSDADELWCALIEKRFKCTLSPVKKTTFLALMSAAEREKFYQLLPSSSTSDEFWNLIQTSQVRFSFNKDISGDNKFVELVHKKSSILVGGQRITVNELIAGTVHELLVLPGKQPIIIWHYVLAAKANSASTNASSKGDSKDQRDNTPQGLMQFLMFRGALSLGLEHKVVVVGFTLNKRSYNFVSELNKFFPKNRSESIDKFVLRVIRALYGNDIIIHQNGMAYYIQENTQAKDNTPDKNLSPSKTLAHHLFNKFNGIEPDSEPQAHYRAVPTVFSGSDKENRDKLTRLLPESQKHLYGFFKVLEPIVAESIKPNNMSLAKL</sequence>
<evidence type="ECO:0000313" key="1">
    <source>
        <dbReference type="EMBL" id="USQ15455.1"/>
    </source>
</evidence>